<name>A0A975WV58_9BURK</name>
<dbReference type="EMBL" id="OFSP01000005">
    <property type="protein sequence ID" value="SOY46064.1"/>
    <property type="molecule type" value="Genomic_DNA"/>
</dbReference>
<dbReference type="SUPFAM" id="SSF52540">
    <property type="entry name" value="P-loop containing nucleoside triphosphate hydrolases"/>
    <property type="match status" value="1"/>
</dbReference>
<dbReference type="InterPro" id="IPR041664">
    <property type="entry name" value="AAA_16"/>
</dbReference>
<sequence length="1141" mass="125014">MLCIKCGFDNPAGGRFCEACGQSLARICPQCGHESGAAARFCGYCGVLLPDISAGQHLGTAPVFYTPAHLAERILAEQAAMEARGQTAGERKTITALFADIAGSTALIQDLDPEDARGLIDPIVSMMMEAVHHYEGYVAKSLGDGILALFGAPIAHEDHPLRALYAALRMQDAIHRHNGRMPQATGLPLRIRVGVHTGEVVVRAIRKDDLRTDYDPVGHTIHIASRMEGVAMPSSIAVSEATHRLTEGYFEFRALGTASVKGIQQPLAVYEVVGPGALRTRLQVASHRGLSRFVGRQDELQCMQEALQSARRGQGRVLGVAGEAGVGKSRLFHEFRTRAQQGCKVLETFSVSHGKAFPYLPLIDLIRAYFDVASQDDDRQIRDKVTATLMAIGCAPDDVLPYLLYLLGIKDPASTLPMMEASVRRQRTFDALVRLLVRESEIQPLMVLFDDLQWLDSESEAFLRILADHVPLSSMLLLVNYRPEYVHDGGVPCHVKLELAPLGQGDAQGFLSAMLGDDASLESLKREILSKTEGNPFFMEEVVTTLIEENVLHGERGNFRLDDRVVSLHMPTTVQGVLAARIDRLPPAQKELLQTLAIIGKEFSVSLVRQVTGMSDSALHAMLVDLQAGDFIYERPAFPEVEYVFKHALTQEVAASSLLTDRRSALHERTAQALETLFPGSLMDYCSELAHHYSRSGNTRKAIEYLGLAGQHAAQHSAQREAIRHLNAALDLLKTLPDSPERARDELVLLLNLGIACITARGHGAPEVETIYTRALTLCEQGAETPQRFSAQLGLWSFYLLRGKLLTAQSLAEGLNQLAEDSGDSEQRAEAQRVLGVTRFRCGDIRMARTHLEQALALHRPDQHAYGHLLRYARNPAVHMRSSLSWVLWYLGLSQQAVTRSEEALALARRAADPFGLALSLIFAAELHQRRGDAQRVLECAEAAIALSEEHGFQLYRSWGSILRGWAMAAAGTAEVAIDLMRRGFEDLEATGAVLGRPSLLGLLADAYRRCAQGEEAMRVLDDALALAGHTGERFDEPALLRLKGEVLLQTADRQEGSSSTAYREAEKCFRTAMELARGEGASSIELRCAISLAELWHRQGKDDEARQLLASVSGLCAEEMDRPSHAGVAENAMKPPIGRA</sequence>
<dbReference type="Pfam" id="PF13176">
    <property type="entry name" value="TPR_7"/>
    <property type="match status" value="1"/>
</dbReference>
<dbReference type="CDD" id="cd07302">
    <property type="entry name" value="CHD"/>
    <property type="match status" value="1"/>
</dbReference>
<dbReference type="GO" id="GO:0005524">
    <property type="term" value="F:ATP binding"/>
    <property type="evidence" value="ECO:0007669"/>
    <property type="project" value="UniProtKB-KW"/>
</dbReference>
<gene>
    <name evidence="4" type="ORF">CBM2589_B130015</name>
</gene>
<feature type="domain" description="Guanylate cyclase" evidence="3">
    <location>
        <begin position="95"/>
        <end position="228"/>
    </location>
</feature>
<dbReference type="Pfam" id="PF12773">
    <property type="entry name" value="DZR"/>
    <property type="match status" value="1"/>
</dbReference>
<dbReference type="InterPro" id="IPR001054">
    <property type="entry name" value="A/G_cyclase"/>
</dbReference>
<dbReference type="SMART" id="SM00028">
    <property type="entry name" value="TPR"/>
    <property type="match status" value="4"/>
</dbReference>
<dbReference type="SUPFAM" id="SSF55073">
    <property type="entry name" value="Nucleotide cyclase"/>
    <property type="match status" value="1"/>
</dbReference>
<evidence type="ECO:0000256" key="2">
    <source>
        <dbReference type="ARBA" id="ARBA00022840"/>
    </source>
</evidence>
<dbReference type="InterPro" id="IPR011990">
    <property type="entry name" value="TPR-like_helical_dom_sf"/>
</dbReference>
<dbReference type="GO" id="GO:0005737">
    <property type="term" value="C:cytoplasm"/>
    <property type="evidence" value="ECO:0007669"/>
    <property type="project" value="TreeGrafter"/>
</dbReference>
<dbReference type="PROSITE" id="PS50125">
    <property type="entry name" value="GUANYLATE_CYCLASE_2"/>
    <property type="match status" value="1"/>
</dbReference>
<protein>
    <submittedName>
        <fullName evidence="4">ATP synthase subunit beta</fullName>
    </submittedName>
</protein>
<evidence type="ECO:0000259" key="3">
    <source>
        <dbReference type="PROSITE" id="PS50125"/>
    </source>
</evidence>
<dbReference type="SUPFAM" id="SSF48452">
    <property type="entry name" value="TPR-like"/>
    <property type="match status" value="2"/>
</dbReference>
<dbReference type="Pfam" id="PF00211">
    <property type="entry name" value="Guanylate_cyc"/>
    <property type="match status" value="1"/>
</dbReference>
<dbReference type="GO" id="GO:0009190">
    <property type="term" value="P:cyclic nucleotide biosynthetic process"/>
    <property type="evidence" value="ECO:0007669"/>
    <property type="project" value="InterPro"/>
</dbReference>
<comment type="caution">
    <text evidence="4">The sequence shown here is derived from an EMBL/GenBank/DDBJ whole genome shotgun (WGS) entry which is preliminary data.</text>
</comment>
<dbReference type="InterPro" id="IPR029787">
    <property type="entry name" value="Nucleotide_cyclase"/>
</dbReference>
<keyword evidence="1" id="KW-0547">Nucleotide-binding</keyword>
<dbReference type="Gene3D" id="3.30.70.1230">
    <property type="entry name" value="Nucleotide cyclase"/>
    <property type="match status" value="1"/>
</dbReference>
<dbReference type="Proteomes" id="UP000256297">
    <property type="component" value="Chromosome CBM2589_b"/>
</dbReference>
<dbReference type="GO" id="GO:0004016">
    <property type="term" value="F:adenylate cyclase activity"/>
    <property type="evidence" value="ECO:0007669"/>
    <property type="project" value="UniProtKB-ARBA"/>
</dbReference>
<evidence type="ECO:0000313" key="5">
    <source>
        <dbReference type="Proteomes" id="UP000256297"/>
    </source>
</evidence>
<evidence type="ECO:0000313" key="4">
    <source>
        <dbReference type="EMBL" id="SOY46064.1"/>
    </source>
</evidence>
<dbReference type="InterPro" id="IPR019734">
    <property type="entry name" value="TPR_rpt"/>
</dbReference>
<dbReference type="RefSeq" id="WP_116336831.1">
    <property type="nucleotide sequence ID" value="NZ_LT976856.1"/>
</dbReference>
<keyword evidence="2" id="KW-0067">ATP-binding</keyword>
<dbReference type="PANTHER" id="PTHR16305">
    <property type="entry name" value="TESTICULAR SOLUBLE ADENYLYL CYCLASE"/>
    <property type="match status" value="1"/>
</dbReference>
<dbReference type="InterPro" id="IPR027417">
    <property type="entry name" value="P-loop_NTPase"/>
</dbReference>
<reference evidence="4 5" key="1">
    <citation type="submission" date="2018-01" db="EMBL/GenBank/DDBJ databases">
        <authorList>
            <person name="Clerissi C."/>
        </authorList>
    </citation>
    <scope>NUCLEOTIDE SEQUENCE [LARGE SCALE GENOMIC DNA]</scope>
    <source>
        <strain evidence="4">Cupriavidus taiwanensis STM 3521</strain>
    </source>
</reference>
<dbReference type="SMART" id="SM00044">
    <property type="entry name" value="CYCc"/>
    <property type="match status" value="1"/>
</dbReference>
<organism evidence="4 5">
    <name type="scientific">Cupriavidus taiwanensis</name>
    <dbReference type="NCBI Taxonomy" id="164546"/>
    <lineage>
        <taxon>Bacteria</taxon>
        <taxon>Pseudomonadati</taxon>
        <taxon>Pseudomonadota</taxon>
        <taxon>Betaproteobacteria</taxon>
        <taxon>Burkholderiales</taxon>
        <taxon>Burkholderiaceae</taxon>
        <taxon>Cupriavidus</taxon>
    </lineage>
</organism>
<dbReference type="PANTHER" id="PTHR16305:SF28">
    <property type="entry name" value="GUANYLATE CYCLASE DOMAIN-CONTAINING PROTEIN"/>
    <property type="match status" value="1"/>
</dbReference>
<proteinExistence type="predicted"/>
<dbReference type="Gene3D" id="3.40.50.300">
    <property type="entry name" value="P-loop containing nucleotide triphosphate hydrolases"/>
    <property type="match status" value="1"/>
</dbReference>
<dbReference type="Gene3D" id="1.25.40.10">
    <property type="entry name" value="Tetratricopeptide repeat domain"/>
    <property type="match status" value="2"/>
</dbReference>
<dbReference type="GO" id="GO:0035556">
    <property type="term" value="P:intracellular signal transduction"/>
    <property type="evidence" value="ECO:0007669"/>
    <property type="project" value="InterPro"/>
</dbReference>
<dbReference type="InterPro" id="IPR025874">
    <property type="entry name" value="DZR"/>
</dbReference>
<accession>A0A975WV58</accession>
<dbReference type="Pfam" id="PF13191">
    <property type="entry name" value="AAA_16"/>
    <property type="match status" value="1"/>
</dbReference>
<dbReference type="AlphaFoldDB" id="A0A975WV58"/>
<evidence type="ECO:0000256" key="1">
    <source>
        <dbReference type="ARBA" id="ARBA00022741"/>
    </source>
</evidence>